<dbReference type="Proteomes" id="UP000679307">
    <property type="component" value="Chromosome"/>
</dbReference>
<evidence type="ECO:0000256" key="3">
    <source>
        <dbReference type="ARBA" id="ARBA00023163"/>
    </source>
</evidence>
<gene>
    <name evidence="5" type="primary">btr</name>
    <name evidence="5" type="ORF">ENKNEFLB_03950</name>
</gene>
<dbReference type="Pfam" id="PF20240">
    <property type="entry name" value="DUF6597"/>
    <property type="match status" value="1"/>
</dbReference>
<reference evidence="5 6" key="1">
    <citation type="submission" date="2021-05" db="EMBL/GenBank/DDBJ databases">
        <title>Complete genome of Nocardioides aquaticus KCTC 9944T isolated from meromictic and hypersaline Ekho Lake, Antarctica.</title>
        <authorList>
            <person name="Hwang K."/>
            <person name="Kim K.M."/>
            <person name="Choe H."/>
        </authorList>
    </citation>
    <scope>NUCLEOTIDE SEQUENCE [LARGE SCALE GENOMIC DNA]</scope>
    <source>
        <strain evidence="5 6">KCTC 9944</strain>
    </source>
</reference>
<protein>
    <submittedName>
        <fullName evidence="5">HTH-type transcriptional activator Btr</fullName>
    </submittedName>
</protein>
<sequence>MAEREGADDVERAHLRDARGWSPPVHRFEPSADLAGVARRYWLPVWSLPPGQVTVQRVLRYPVCLVVVAADYARFYGPATGLSVQELSGSGWACGVMLQPAAGSMVLGDAVSTITDRVVPLEDVPGLPGTALVGAVRAALGGDPADAGRQQAALAAMDDALRSLPPVDDEGRLVNAVVEHVETDPTVLRVGQVCEAFGLGERALQRLTARRVGLNPKWLVQRRRLQEVAGRLAATSAVSLAEVAADLGYADQAHLTRDFRAVTGVTPARYAAQRRG</sequence>
<keyword evidence="3" id="KW-0804">Transcription</keyword>
<dbReference type="SMART" id="SM00342">
    <property type="entry name" value="HTH_ARAC"/>
    <property type="match status" value="1"/>
</dbReference>
<evidence type="ECO:0000256" key="2">
    <source>
        <dbReference type="ARBA" id="ARBA00023125"/>
    </source>
</evidence>
<feature type="domain" description="HTH araC/xylS-type" evidence="4">
    <location>
        <begin position="171"/>
        <end position="273"/>
    </location>
</feature>
<accession>A0ABX8ELY8</accession>
<keyword evidence="2" id="KW-0238">DNA-binding</keyword>
<dbReference type="Pfam" id="PF12833">
    <property type="entry name" value="HTH_18"/>
    <property type="match status" value="1"/>
</dbReference>
<dbReference type="InterPro" id="IPR018062">
    <property type="entry name" value="HTH_AraC-typ_CS"/>
</dbReference>
<dbReference type="PROSITE" id="PS00041">
    <property type="entry name" value="HTH_ARAC_FAMILY_1"/>
    <property type="match status" value="1"/>
</dbReference>
<evidence type="ECO:0000313" key="6">
    <source>
        <dbReference type="Proteomes" id="UP000679307"/>
    </source>
</evidence>
<dbReference type="PROSITE" id="PS01124">
    <property type="entry name" value="HTH_ARAC_FAMILY_2"/>
    <property type="match status" value="1"/>
</dbReference>
<dbReference type="EMBL" id="CP075371">
    <property type="protein sequence ID" value="QVT81540.1"/>
    <property type="molecule type" value="Genomic_DNA"/>
</dbReference>
<name>A0ABX8ELY8_9ACTN</name>
<dbReference type="PANTHER" id="PTHR46796">
    <property type="entry name" value="HTH-TYPE TRANSCRIPTIONAL ACTIVATOR RHAS-RELATED"/>
    <property type="match status" value="1"/>
</dbReference>
<evidence type="ECO:0000313" key="5">
    <source>
        <dbReference type="EMBL" id="QVT81540.1"/>
    </source>
</evidence>
<dbReference type="RefSeq" id="WP_246535678.1">
    <property type="nucleotide sequence ID" value="NZ_CP075371.1"/>
</dbReference>
<keyword evidence="6" id="KW-1185">Reference proteome</keyword>
<evidence type="ECO:0000256" key="1">
    <source>
        <dbReference type="ARBA" id="ARBA00023015"/>
    </source>
</evidence>
<dbReference type="InterPro" id="IPR050204">
    <property type="entry name" value="AraC_XylS_family_regulators"/>
</dbReference>
<dbReference type="InterPro" id="IPR046532">
    <property type="entry name" value="DUF6597"/>
</dbReference>
<organism evidence="5 6">
    <name type="scientific">Nocardioides aquaticus</name>
    <dbReference type="NCBI Taxonomy" id="160826"/>
    <lineage>
        <taxon>Bacteria</taxon>
        <taxon>Bacillati</taxon>
        <taxon>Actinomycetota</taxon>
        <taxon>Actinomycetes</taxon>
        <taxon>Propionibacteriales</taxon>
        <taxon>Nocardioidaceae</taxon>
        <taxon>Nocardioides</taxon>
    </lineage>
</organism>
<evidence type="ECO:0000259" key="4">
    <source>
        <dbReference type="PROSITE" id="PS01124"/>
    </source>
</evidence>
<proteinExistence type="predicted"/>
<keyword evidence="1" id="KW-0805">Transcription regulation</keyword>
<dbReference type="InterPro" id="IPR018060">
    <property type="entry name" value="HTH_AraC"/>
</dbReference>